<keyword evidence="2" id="KW-0732">Signal</keyword>
<name>A0A1M5VNE6_9VIBR</name>
<evidence type="ECO:0000313" key="3">
    <source>
        <dbReference type="EMBL" id="SHH76781.1"/>
    </source>
</evidence>
<gene>
    <name evidence="3" type="ORF">VA7868_00460</name>
</gene>
<evidence type="ECO:0000313" key="4">
    <source>
        <dbReference type="Proteomes" id="UP000184608"/>
    </source>
</evidence>
<dbReference type="RefSeq" id="WP_073602225.1">
    <property type="nucleotide sequence ID" value="NZ_FQXZ01000005.1"/>
</dbReference>
<dbReference type="AlphaFoldDB" id="A0A1M5VNE6"/>
<accession>A0A1M5VNE6</accession>
<feature type="region of interest" description="Disordered" evidence="1">
    <location>
        <begin position="88"/>
        <end position="108"/>
    </location>
</feature>
<dbReference type="Proteomes" id="UP000184608">
    <property type="component" value="Unassembled WGS sequence"/>
</dbReference>
<keyword evidence="4" id="KW-1185">Reference proteome</keyword>
<protein>
    <recommendedName>
        <fullName evidence="5">DUF3078 domain-containing protein</fullName>
    </recommendedName>
</protein>
<evidence type="ECO:0008006" key="5">
    <source>
        <dbReference type="Google" id="ProtNLM"/>
    </source>
</evidence>
<evidence type="ECO:0000256" key="2">
    <source>
        <dbReference type="SAM" id="SignalP"/>
    </source>
</evidence>
<proteinExistence type="predicted"/>
<feature type="signal peptide" evidence="2">
    <location>
        <begin position="1"/>
        <end position="21"/>
    </location>
</feature>
<sequence>MKRICSITGVLLLGIHGVAFAAQEAKEITFTYSTEQYQTILSGCRQQLLKAPQKVLNCSDKDPSTICQYQVDRCLSLNEEAGKLTIRCPELPSPDTDTTNQKSEKEMARQEAEKKISLALNQCLEEQTPALKQTNRTENIQYSELRKNWLSTFELGYKRQNNYKEEGERSFDKNSYLAALSVNGRWYNDNNWFNLLSLEWLPIDLLGMETKVTFSEAPSAQKKDGIKPTNFNAVTNSVDAYTTLRMGKALDKYNSMNLGLTLGLRTLDDAVSSDELTRYWGPGIEFNVYSQAISQGLNTQPRGSLKAYWTRFSDYATRSGQNVWMIQARFQLIEAQPYIISLDAELDKNERDNYSVSFIVRQDTSTLLSFLGLNGQ</sequence>
<dbReference type="OrthoDB" id="6382291at2"/>
<organism evidence="3 4">
    <name type="scientific">Vibrio aerogenes CECT 7868</name>
    <dbReference type="NCBI Taxonomy" id="1216006"/>
    <lineage>
        <taxon>Bacteria</taxon>
        <taxon>Pseudomonadati</taxon>
        <taxon>Pseudomonadota</taxon>
        <taxon>Gammaproteobacteria</taxon>
        <taxon>Vibrionales</taxon>
        <taxon>Vibrionaceae</taxon>
        <taxon>Vibrio</taxon>
    </lineage>
</organism>
<feature type="chain" id="PRO_5012748160" description="DUF3078 domain-containing protein" evidence="2">
    <location>
        <begin position="22"/>
        <end position="376"/>
    </location>
</feature>
<reference evidence="3 4" key="1">
    <citation type="submission" date="2016-11" db="EMBL/GenBank/DDBJ databases">
        <authorList>
            <person name="Jaros S."/>
            <person name="Januszkiewicz K."/>
            <person name="Wedrychowicz H."/>
        </authorList>
    </citation>
    <scope>NUCLEOTIDE SEQUENCE [LARGE SCALE GENOMIC DNA]</scope>
    <source>
        <strain evidence="3 4">CECT 7868</strain>
    </source>
</reference>
<dbReference type="EMBL" id="FQXZ01000005">
    <property type="protein sequence ID" value="SHH76781.1"/>
    <property type="molecule type" value="Genomic_DNA"/>
</dbReference>
<evidence type="ECO:0000256" key="1">
    <source>
        <dbReference type="SAM" id="MobiDB-lite"/>
    </source>
</evidence>